<feature type="domain" description="Lipoyl-binding" evidence="7">
    <location>
        <begin position="510"/>
        <end position="588"/>
    </location>
</feature>
<dbReference type="InterPro" id="IPR011054">
    <property type="entry name" value="Rudment_hybrid_motif"/>
</dbReference>
<keyword evidence="4 6" id="KW-0067">ATP-binding</keyword>
<evidence type="ECO:0000259" key="8">
    <source>
        <dbReference type="PROSITE" id="PS50975"/>
    </source>
</evidence>
<sequence length="1135" mass="118971">MPKRLLIANRGEIAIRIARTAADLGVGSVAVYADDDAASLHVRAADEAVSLGRTGVPAYLDIAGMIGAARSADCDAIHPGYGFLSENADFARACEAAGLVFVGPRPESLSVFGDKAAARALAESCGVPLLAGISRPVTLHEAQAFLASLGAGGAVMLKAVAGGGGRGMRPVSDPADLAAAFERATSEAKTAFGSGDLYVEELMPRARHVEVQILGDGEGGVIHLWDRECSLQRQRQKVIEIAPAFGLPEPLRADMLSAAVALGHAAGYRGLGTIEFLVDARPGAPPRFAFIEANARLQVEHTVTEMVLGLDLVELQLRIADGARLSDLGLAGGAPAPQGAAIQARVNLETMTADGGSRPSGGVLSAYDPPSGPGVRVDGYGYAGYATPTRYDSLLAKVITHGRDLGAATARARRALSEFKIGGVKTNIDFLDALLASDALPAGTLHTRYVEEHAADLLAAEAARARYFEPAGGAVRKAGAKIDLVDPLAVLSVKAGDGGAGPAPDLAAPREVAQGPAGTLAVLTPLQGLVISLSAAVGDIVRAGQPVAVMEALKMEHVIVSEVSGVVREVTLEPGDTVFEDTPLLFVEPAEVEGDYVGARAPDPDEIRPDLAEVQRLHFLASDAGRPQAVGRRRAQNRRTARENVADLCDPDSFIEYGPLVTAGRMRSDTQEVLEERLVRTSADGMVIGVGQVNGDLFGPEASRCAVVAYDYTVLAGTQGTKSHQKTDRMLRVAQHSKLPVVLFSEGGGGRTGGGSGPPIGSSGVTSLGGLSTRTWRELGKLSGLVPIVGVNSGYCFAGNVVLLGACDVIIATKDSSMGIGGPAMIEGGGLGAYSPDEVGPVSIQEPNGVIDLLAEDEAEAVALAKTYLSYFQGPVSDWTAHDQRPLRHIVPENRRAVYDIRKVIETLADVGSMLELRPRWATSMITALIRIEGRTVGVIANNCNSTSGGAIESVGADKASRFMQLCDAFDIPLLSLIDTPGNMVGPEAEKTALIRHCARMYVAGANITTPVFNVVLRKAYGLGAIAMAAGSFDETFFSVAWPTGEFAGMGLEGQIKLGRRGELQAIEDIPARRALYDKWVADAYDWARAVNAGTVFEVDDVIDPADSRRWLAMGLKANPQPTRTGKKRAWIDTW</sequence>
<name>A0A2Z3HV30_9CAUL</name>
<dbReference type="InterPro" id="IPR034733">
    <property type="entry name" value="AcCoA_carboxyl_beta"/>
</dbReference>
<dbReference type="InterPro" id="IPR011764">
    <property type="entry name" value="Biotin_carboxylation_dom"/>
</dbReference>
<evidence type="ECO:0000256" key="3">
    <source>
        <dbReference type="ARBA" id="ARBA00022741"/>
    </source>
</evidence>
<accession>A0A2Z3HV30</accession>
<dbReference type="InterPro" id="IPR029045">
    <property type="entry name" value="ClpP/crotonase-like_dom_sf"/>
</dbReference>
<dbReference type="InterPro" id="IPR005482">
    <property type="entry name" value="Biotin_COase_C"/>
</dbReference>
<feature type="domain" description="CoA carboxyltransferase C-terminal" evidence="10">
    <location>
        <begin position="882"/>
        <end position="1135"/>
    </location>
</feature>
<keyword evidence="2" id="KW-0436">Ligase</keyword>
<evidence type="ECO:0000259" key="10">
    <source>
        <dbReference type="PROSITE" id="PS50989"/>
    </source>
</evidence>
<protein>
    <submittedName>
        <fullName evidence="11">Carbamoyl-phosphate synthase large subunit</fullName>
    </submittedName>
</protein>
<dbReference type="SUPFAM" id="SSF51230">
    <property type="entry name" value="Single hybrid motif"/>
    <property type="match status" value="1"/>
</dbReference>
<dbReference type="InterPro" id="IPR005479">
    <property type="entry name" value="CPAse_ATP-bd"/>
</dbReference>
<dbReference type="SUPFAM" id="SSF52096">
    <property type="entry name" value="ClpP/crotonase"/>
    <property type="match status" value="2"/>
</dbReference>
<dbReference type="Proteomes" id="UP000247763">
    <property type="component" value="Chromosome"/>
</dbReference>
<organism evidence="11 12">
    <name type="scientific">Phenylobacterium parvum</name>
    <dbReference type="NCBI Taxonomy" id="2201350"/>
    <lineage>
        <taxon>Bacteria</taxon>
        <taxon>Pseudomonadati</taxon>
        <taxon>Pseudomonadota</taxon>
        <taxon>Alphaproteobacteria</taxon>
        <taxon>Caulobacterales</taxon>
        <taxon>Caulobacteraceae</taxon>
        <taxon>Phenylobacterium</taxon>
    </lineage>
</organism>
<dbReference type="PROSITE" id="PS50968">
    <property type="entry name" value="BIOTINYL_LIPOYL"/>
    <property type="match status" value="1"/>
</dbReference>
<dbReference type="RefSeq" id="WP_110450573.1">
    <property type="nucleotide sequence ID" value="NZ_CP029479.1"/>
</dbReference>
<dbReference type="Pfam" id="PF01039">
    <property type="entry name" value="Carboxyl_trans"/>
    <property type="match status" value="1"/>
</dbReference>
<dbReference type="InterPro" id="IPR011053">
    <property type="entry name" value="Single_hybrid_motif"/>
</dbReference>
<dbReference type="PANTHER" id="PTHR18866">
    <property type="entry name" value="CARBOXYLASE:PYRUVATE/ACETYL-COA/PROPIONYL-COA CARBOXYLASE"/>
    <property type="match status" value="1"/>
</dbReference>
<reference evidence="12" key="1">
    <citation type="submission" date="2018-05" db="EMBL/GenBank/DDBJ databases">
        <title>Genome sequencing of Phenylobacterium sp. HYN0004.</title>
        <authorList>
            <person name="Yi H."/>
            <person name="Baek C."/>
        </authorList>
    </citation>
    <scope>NUCLEOTIDE SEQUENCE [LARGE SCALE GENOMIC DNA]</scope>
    <source>
        <strain evidence="12">HYN0004</strain>
    </source>
</reference>
<dbReference type="Pfam" id="PF00289">
    <property type="entry name" value="Biotin_carb_N"/>
    <property type="match status" value="1"/>
</dbReference>
<evidence type="ECO:0000259" key="7">
    <source>
        <dbReference type="PROSITE" id="PS50968"/>
    </source>
</evidence>
<dbReference type="Gene3D" id="3.40.50.20">
    <property type="match status" value="1"/>
</dbReference>
<dbReference type="Gene3D" id="3.30.470.20">
    <property type="entry name" value="ATP-grasp fold, B domain"/>
    <property type="match status" value="1"/>
</dbReference>
<dbReference type="GO" id="GO:0016874">
    <property type="term" value="F:ligase activity"/>
    <property type="evidence" value="ECO:0007669"/>
    <property type="project" value="UniProtKB-KW"/>
</dbReference>
<dbReference type="InterPro" id="IPR050856">
    <property type="entry name" value="Biotin_carboxylase_complex"/>
</dbReference>
<dbReference type="InterPro" id="IPR013815">
    <property type="entry name" value="ATP_grasp_subdomain_1"/>
</dbReference>
<dbReference type="InterPro" id="IPR011763">
    <property type="entry name" value="COA_CT_C"/>
</dbReference>
<dbReference type="Pfam" id="PF02786">
    <property type="entry name" value="CPSase_L_D2"/>
    <property type="match status" value="1"/>
</dbReference>
<dbReference type="Gene3D" id="3.30.1490.20">
    <property type="entry name" value="ATP-grasp fold, A domain"/>
    <property type="match status" value="1"/>
</dbReference>
<dbReference type="InterPro" id="IPR000089">
    <property type="entry name" value="Biotin_lipoyl"/>
</dbReference>
<dbReference type="OrthoDB" id="9763189at2"/>
<dbReference type="EMBL" id="CP029479">
    <property type="protein sequence ID" value="AWM78006.1"/>
    <property type="molecule type" value="Genomic_DNA"/>
</dbReference>
<dbReference type="InterPro" id="IPR005481">
    <property type="entry name" value="BC-like_N"/>
</dbReference>
<feature type="domain" description="Biotin carboxylation" evidence="9">
    <location>
        <begin position="1"/>
        <end position="455"/>
    </location>
</feature>
<comment type="cofactor">
    <cofactor evidence="1">
        <name>biotin</name>
        <dbReference type="ChEBI" id="CHEBI:57586"/>
    </cofactor>
</comment>
<evidence type="ECO:0000256" key="5">
    <source>
        <dbReference type="ARBA" id="ARBA00023267"/>
    </source>
</evidence>
<dbReference type="SUPFAM" id="SSF52440">
    <property type="entry name" value="PreATP-grasp domain"/>
    <property type="match status" value="1"/>
</dbReference>
<evidence type="ECO:0000256" key="1">
    <source>
        <dbReference type="ARBA" id="ARBA00001953"/>
    </source>
</evidence>
<dbReference type="PROSITE" id="PS00867">
    <property type="entry name" value="CPSASE_2"/>
    <property type="match status" value="1"/>
</dbReference>
<dbReference type="PROSITE" id="PS50989">
    <property type="entry name" value="COA_CT_CTER"/>
    <property type="match status" value="1"/>
</dbReference>
<proteinExistence type="predicted"/>
<evidence type="ECO:0000313" key="11">
    <source>
        <dbReference type="EMBL" id="AWM78006.1"/>
    </source>
</evidence>
<dbReference type="PROSITE" id="PS50979">
    <property type="entry name" value="BC"/>
    <property type="match status" value="1"/>
</dbReference>
<dbReference type="SMART" id="SM00878">
    <property type="entry name" value="Biotin_carb_C"/>
    <property type="match status" value="1"/>
</dbReference>
<dbReference type="InterPro" id="IPR016185">
    <property type="entry name" value="PreATP-grasp_dom_sf"/>
</dbReference>
<dbReference type="AlphaFoldDB" id="A0A2Z3HV30"/>
<dbReference type="PANTHER" id="PTHR18866:SF128">
    <property type="entry name" value="UREA AMIDOLYASE"/>
    <property type="match status" value="1"/>
</dbReference>
<dbReference type="InterPro" id="IPR011761">
    <property type="entry name" value="ATP-grasp"/>
</dbReference>
<feature type="domain" description="ATP-grasp" evidence="8">
    <location>
        <begin position="119"/>
        <end position="321"/>
    </location>
</feature>
<dbReference type="Pfam" id="PF00364">
    <property type="entry name" value="Biotin_lipoyl"/>
    <property type="match status" value="1"/>
</dbReference>
<keyword evidence="5" id="KW-0092">Biotin</keyword>
<evidence type="ECO:0000259" key="9">
    <source>
        <dbReference type="PROSITE" id="PS50979"/>
    </source>
</evidence>
<dbReference type="SUPFAM" id="SSF56059">
    <property type="entry name" value="Glutathione synthetase ATP-binding domain-like"/>
    <property type="match status" value="1"/>
</dbReference>
<dbReference type="Pfam" id="PF02785">
    <property type="entry name" value="Biotin_carb_C"/>
    <property type="match status" value="1"/>
</dbReference>
<dbReference type="KEGG" id="phb:HYN04_09700"/>
<dbReference type="Gene3D" id="3.90.226.10">
    <property type="entry name" value="2-enoyl-CoA Hydratase, Chain A, domain 1"/>
    <property type="match status" value="2"/>
</dbReference>
<evidence type="ECO:0000313" key="12">
    <source>
        <dbReference type="Proteomes" id="UP000247763"/>
    </source>
</evidence>
<dbReference type="GO" id="GO:0005524">
    <property type="term" value="F:ATP binding"/>
    <property type="evidence" value="ECO:0007669"/>
    <property type="project" value="UniProtKB-UniRule"/>
</dbReference>
<keyword evidence="12" id="KW-1185">Reference proteome</keyword>
<dbReference type="GO" id="GO:0046872">
    <property type="term" value="F:metal ion binding"/>
    <property type="evidence" value="ECO:0007669"/>
    <property type="project" value="InterPro"/>
</dbReference>
<dbReference type="Gene3D" id="2.40.50.100">
    <property type="match status" value="1"/>
</dbReference>
<dbReference type="CDD" id="cd06850">
    <property type="entry name" value="biotinyl_domain"/>
    <property type="match status" value="1"/>
</dbReference>
<evidence type="ECO:0000256" key="4">
    <source>
        <dbReference type="ARBA" id="ARBA00022840"/>
    </source>
</evidence>
<evidence type="ECO:0000256" key="6">
    <source>
        <dbReference type="PROSITE-ProRule" id="PRU00409"/>
    </source>
</evidence>
<dbReference type="PROSITE" id="PS50975">
    <property type="entry name" value="ATP_GRASP"/>
    <property type="match status" value="1"/>
</dbReference>
<dbReference type="SUPFAM" id="SSF51246">
    <property type="entry name" value="Rudiment single hybrid motif"/>
    <property type="match status" value="1"/>
</dbReference>
<keyword evidence="3 6" id="KW-0547">Nucleotide-binding</keyword>
<gene>
    <name evidence="11" type="ORF">HYN04_09700</name>
</gene>
<evidence type="ECO:0000256" key="2">
    <source>
        <dbReference type="ARBA" id="ARBA00022598"/>
    </source>
</evidence>